<dbReference type="GO" id="GO:0016787">
    <property type="term" value="F:hydrolase activity"/>
    <property type="evidence" value="ECO:0007669"/>
    <property type="project" value="UniProtKB-KW"/>
</dbReference>
<dbReference type="Proteomes" id="UP000186698">
    <property type="component" value="Chromosome 3L"/>
</dbReference>
<evidence type="ECO:0000313" key="5">
    <source>
        <dbReference type="Proteomes" id="UP000186698"/>
    </source>
</evidence>
<dbReference type="RefSeq" id="XP_041441500.1">
    <property type="nucleotide sequence ID" value="XM_041585566.1"/>
</dbReference>
<keyword evidence="1" id="KW-0234">DNA repair</keyword>
<gene>
    <name evidence="6" type="primary">LOC108706566</name>
</gene>
<dbReference type="GO" id="GO:0005524">
    <property type="term" value="F:ATP binding"/>
    <property type="evidence" value="ECO:0007669"/>
    <property type="project" value="UniProtKB-KW"/>
</dbReference>
<dbReference type="Pfam" id="PF21530">
    <property type="entry name" value="Pif1_2B_dom"/>
    <property type="match status" value="1"/>
</dbReference>
<dbReference type="CDD" id="cd18809">
    <property type="entry name" value="SF1_C_RecD"/>
    <property type="match status" value="1"/>
</dbReference>
<dbReference type="Pfam" id="PF05970">
    <property type="entry name" value="PIF1"/>
    <property type="match status" value="1"/>
</dbReference>
<reference evidence="6" key="1">
    <citation type="submission" date="2025-08" db="UniProtKB">
        <authorList>
            <consortium name="RefSeq"/>
        </authorList>
    </citation>
    <scope>IDENTIFICATION</scope>
    <source>
        <strain evidence="6">J_2021</strain>
        <tissue evidence="6">Erythrocytes</tissue>
    </source>
</reference>
<dbReference type="FunFam" id="3.40.50.300:FF:002884">
    <property type="entry name" value="ATP-dependent DNA helicase"/>
    <property type="match status" value="1"/>
</dbReference>
<feature type="domain" description="DNA helicase Pif1-like DEAD-box helicase" evidence="2">
    <location>
        <begin position="939"/>
        <end position="1145"/>
    </location>
</feature>
<evidence type="ECO:0000256" key="1">
    <source>
        <dbReference type="RuleBase" id="RU363044"/>
    </source>
</evidence>
<dbReference type="InterPro" id="IPR010285">
    <property type="entry name" value="DNA_helicase_pif1-like_DEAD"/>
</dbReference>
<protein>
    <recommendedName>
        <fullName evidence="1">ATP-dependent DNA helicase</fullName>
        <ecNumber evidence="1">5.6.2.3</ecNumber>
    </recommendedName>
</protein>
<keyword evidence="1" id="KW-0227">DNA damage</keyword>
<comment type="similarity">
    <text evidence="1">Belongs to the helicase family.</text>
</comment>
<dbReference type="GO" id="GO:0006310">
    <property type="term" value="P:DNA recombination"/>
    <property type="evidence" value="ECO:0007669"/>
    <property type="project" value="UniProtKB-KW"/>
</dbReference>
<evidence type="ECO:0000313" key="6">
    <source>
        <dbReference type="RefSeq" id="XP_041441500.1"/>
    </source>
</evidence>
<evidence type="ECO:0000259" key="2">
    <source>
        <dbReference type="Pfam" id="PF05970"/>
    </source>
</evidence>
<dbReference type="InterPro" id="IPR027417">
    <property type="entry name" value="P-loop_NTPase"/>
</dbReference>
<dbReference type="InterPro" id="IPR025476">
    <property type="entry name" value="Helitron_helicase-like"/>
</dbReference>
<keyword evidence="1" id="KW-0378">Hydrolase</keyword>
<proteinExistence type="inferred from homology"/>
<keyword evidence="1" id="KW-0067">ATP-binding</keyword>
<dbReference type="GO" id="GO:0006281">
    <property type="term" value="P:DNA repair"/>
    <property type="evidence" value="ECO:0007669"/>
    <property type="project" value="UniProtKB-KW"/>
</dbReference>
<dbReference type="SUPFAM" id="SSF52540">
    <property type="entry name" value="P-loop containing nucleoside triphosphate hydrolases"/>
    <property type="match status" value="2"/>
</dbReference>
<dbReference type="PANTHER" id="PTHR10492:SF57">
    <property type="entry name" value="ATP-DEPENDENT DNA HELICASE"/>
    <property type="match status" value="1"/>
</dbReference>
<sequence>MTLMNEMENFNEDIIKTHTCGYLDHICHFCSAKHFESERPSDRKFSQCCSKGKVNLPTISMNPLIQQLMTGQHYYSKNFFNDIRSINSALAFASMGANITPPPGNGPYCFRIHGSICHRAGTLHPEQGQNRLFAQLYILDPSEAAEQRMQNSANNGINPELMKILSTLIAQTNPFAEACKMLYQVEKEYEEDAATTGNVIKEVSMTIVQDRRNDQRRYNAPKHNEVAFIFQNDDGEPPLERDLLIHCKATTDDINQRKTQRISVLDPNLEPMVYPLLFPYGDQSWGIDIPLQHRPEALQSLTNQTQNPRIRVTQMQYYGYRLSIRDDFNPFLNAGRLTQQYIVDAYVKTESNRLNYIRLNQPKLRVEKYSGLMDHLINESNEKGFIPGKTYILPSSFAGSPRNMLQHYQDAMVIVRKYGKPDLFITMTCNPKWEEIVENLQHGQTTDARPDLVARVFHLKLKALIDDLCKKHIFGVLKAIVYVIEFQKRGLPHAHILLILQHDWKPKTEQLIDKIVSAEIPNITNTPRLHAIVTKHMIHGPCGLLNPNSPCMSNDKCTKEFPKPFQEKTSANTNGYPKYRRRNTNNMTIVNGRTIDNHWVVPYNPHLALKYNCHINVEVCASIKRVKYLFKYVYKGHDCANVVIQEQGTLNHDEIKTFMDSRYISAPEAAWRLNGFEMHYQSHTIYRLPVHLPDEQSVFFNPNDINTATQRASVKNTQLTAWFKLNQEQEQARNLLYSDIPVHYVFDSKTCTWKLRQRGADKIIGRMYSVNLSSDPERYCMRLLLLHVPGAISFQDMRTVNRNIYLSFQDAAKERGLINDDQVWENTLEDAIQYSMPKQLRELFAYICVFASLQNINDLFVKYEQYLTEDIVQKHINHNDECTICRSIALQEISNILLLHGKKCEDFGLPPILPNSNLLADNYNQVFQKQKAEEMTSTLNKEQKTALQTILQATENDNLNKHCFFIDGPGGSGKTYLYKTLLSTVRGQGNIALPVASTGIAANLLEGGRTYHSQFKLPVPIVENTTSNIRLNSVDAERLRHSKLVIWDECTMAPSVALAMVNRLLQEIMDNNKPFGGKVFLLGGDFRQTLPVLPHGDRTKIVEACVKNNRLWTNFQVLQLKNNIRSVNTDFSNWLIKVGSGDTPHIDGLPEDAIEIPSHILCTGDIVKDFFGDNISITDVSNFTKKSILCPKNSDVNSINEEVLNILQGETVTYLSSNSIDDSSEEDIQNYPIEFFNELTPTGMPRHKLNLKEIAIIMLLRNLNTTKGLCNGTRLIVKQLKKNLIIAQVITGSAEGNIVFIPRIHLAPSTTDLPFILRRRQFPVTLAFAMTINKSQGQTFDKVGIYLPEPVFSHGQLYVALSRVRSFTDVMVKVVEGHHQGKLLENCDKIFTRNVVYKEIL</sequence>
<evidence type="ECO:0000259" key="3">
    <source>
        <dbReference type="Pfam" id="PF14214"/>
    </source>
</evidence>
<dbReference type="GeneID" id="108706566"/>
<dbReference type="EC" id="5.6.2.3" evidence="1"/>
<dbReference type="InterPro" id="IPR049163">
    <property type="entry name" value="Pif1-like_2B_dom"/>
</dbReference>
<dbReference type="Pfam" id="PF14214">
    <property type="entry name" value="Helitron_like_N"/>
    <property type="match status" value="1"/>
</dbReference>
<feature type="domain" description="DNA helicase Pif1-like 2B" evidence="4">
    <location>
        <begin position="1234"/>
        <end position="1280"/>
    </location>
</feature>
<dbReference type="KEGG" id="xla:108706566"/>
<keyword evidence="1" id="KW-0233">DNA recombination</keyword>
<comment type="cofactor">
    <cofactor evidence="1">
        <name>Mg(2+)</name>
        <dbReference type="ChEBI" id="CHEBI:18420"/>
    </cofactor>
</comment>
<evidence type="ECO:0000259" key="4">
    <source>
        <dbReference type="Pfam" id="PF21530"/>
    </source>
</evidence>
<dbReference type="GO" id="GO:0000723">
    <property type="term" value="P:telomere maintenance"/>
    <property type="evidence" value="ECO:0007669"/>
    <property type="project" value="InterPro"/>
</dbReference>
<name>A0A8J1MKD4_XENLA</name>
<organism evidence="5 6">
    <name type="scientific">Xenopus laevis</name>
    <name type="common">African clawed frog</name>
    <dbReference type="NCBI Taxonomy" id="8355"/>
    <lineage>
        <taxon>Eukaryota</taxon>
        <taxon>Metazoa</taxon>
        <taxon>Chordata</taxon>
        <taxon>Craniata</taxon>
        <taxon>Vertebrata</taxon>
        <taxon>Euteleostomi</taxon>
        <taxon>Amphibia</taxon>
        <taxon>Batrachia</taxon>
        <taxon>Anura</taxon>
        <taxon>Pipoidea</taxon>
        <taxon>Pipidae</taxon>
        <taxon>Xenopodinae</taxon>
        <taxon>Xenopus</taxon>
        <taxon>Xenopus</taxon>
    </lineage>
</organism>
<keyword evidence="5" id="KW-1185">Reference proteome</keyword>
<dbReference type="OrthoDB" id="9901758at2759"/>
<keyword evidence="1" id="KW-0547">Nucleotide-binding</keyword>
<keyword evidence="1" id="KW-0347">Helicase</keyword>
<dbReference type="PANTHER" id="PTHR10492">
    <property type="match status" value="1"/>
</dbReference>
<dbReference type="Gene3D" id="3.40.50.300">
    <property type="entry name" value="P-loop containing nucleotide triphosphate hydrolases"/>
    <property type="match status" value="2"/>
</dbReference>
<feature type="domain" description="Helitron helicase-like" evidence="3">
    <location>
        <begin position="317"/>
        <end position="498"/>
    </location>
</feature>
<comment type="catalytic activity">
    <reaction evidence="1">
        <text>ATP + H2O = ADP + phosphate + H(+)</text>
        <dbReference type="Rhea" id="RHEA:13065"/>
        <dbReference type="ChEBI" id="CHEBI:15377"/>
        <dbReference type="ChEBI" id="CHEBI:15378"/>
        <dbReference type="ChEBI" id="CHEBI:30616"/>
        <dbReference type="ChEBI" id="CHEBI:43474"/>
        <dbReference type="ChEBI" id="CHEBI:456216"/>
        <dbReference type="EC" id="5.6.2.3"/>
    </reaction>
</comment>
<dbReference type="GO" id="GO:0043139">
    <property type="term" value="F:5'-3' DNA helicase activity"/>
    <property type="evidence" value="ECO:0007669"/>
    <property type="project" value="UniProtKB-EC"/>
</dbReference>
<accession>A0A8J1MKD4</accession>